<proteinExistence type="predicted"/>
<comment type="caution">
    <text evidence="2">The sequence shown here is derived from an EMBL/GenBank/DDBJ whole genome shotgun (WGS) entry which is preliminary data.</text>
</comment>
<evidence type="ECO:0000259" key="1">
    <source>
        <dbReference type="Pfam" id="PF13503"/>
    </source>
</evidence>
<dbReference type="AlphaFoldDB" id="A0A9X1YPJ3"/>
<gene>
    <name evidence="2" type="ORF">LPC04_28765</name>
</gene>
<name>A0A9X1YPJ3_9BURK</name>
<feature type="domain" description="DUF4123" evidence="1">
    <location>
        <begin position="26"/>
        <end position="144"/>
    </location>
</feature>
<protein>
    <submittedName>
        <fullName evidence="2">DUF4123 domain-containing protein</fullName>
    </submittedName>
</protein>
<sequence>MSERSLPMPPAVQTRLWQEAGDMPAYVILDGAQNPSLLEALYADHAPRWRCLFTGQLEPDMATVAPYLIELEPSAAFTRRLLAEGWGQNWGVFLTSQLALPALWRHVRQQVHVYGPDMESLFFRFYDPRVMRSYLPTCPQQQLAAFFGPVDFYFAEGEEPTRAHAWSIADGRLVAQSLG</sequence>
<keyword evidence="3" id="KW-1185">Reference proteome</keyword>
<organism evidence="2 3">
    <name type="scientific">Scleromatobacter humisilvae</name>
    <dbReference type="NCBI Taxonomy" id="2897159"/>
    <lineage>
        <taxon>Bacteria</taxon>
        <taxon>Pseudomonadati</taxon>
        <taxon>Pseudomonadota</taxon>
        <taxon>Betaproteobacteria</taxon>
        <taxon>Burkholderiales</taxon>
        <taxon>Sphaerotilaceae</taxon>
        <taxon>Scleromatobacter</taxon>
    </lineage>
</organism>
<evidence type="ECO:0000313" key="2">
    <source>
        <dbReference type="EMBL" id="MCK9689727.1"/>
    </source>
</evidence>
<dbReference type="EMBL" id="JAJLJH010000019">
    <property type="protein sequence ID" value="MCK9689727.1"/>
    <property type="molecule type" value="Genomic_DNA"/>
</dbReference>
<dbReference type="Proteomes" id="UP001139353">
    <property type="component" value="Unassembled WGS sequence"/>
</dbReference>
<reference evidence="2" key="1">
    <citation type="submission" date="2021-11" db="EMBL/GenBank/DDBJ databases">
        <title>BS-T2-15 a new species belonging to the Comamonadaceae family isolated from the soil of a French oak forest.</title>
        <authorList>
            <person name="Mieszkin S."/>
            <person name="Alain K."/>
        </authorList>
    </citation>
    <scope>NUCLEOTIDE SEQUENCE</scope>
    <source>
        <strain evidence="2">BS-T2-15</strain>
    </source>
</reference>
<dbReference type="InterPro" id="IPR025391">
    <property type="entry name" value="DUF4123"/>
</dbReference>
<accession>A0A9X1YPJ3</accession>
<dbReference type="RefSeq" id="WP_275685779.1">
    <property type="nucleotide sequence ID" value="NZ_JAJLJH010000019.1"/>
</dbReference>
<dbReference type="Pfam" id="PF13503">
    <property type="entry name" value="DUF4123"/>
    <property type="match status" value="1"/>
</dbReference>
<evidence type="ECO:0000313" key="3">
    <source>
        <dbReference type="Proteomes" id="UP001139353"/>
    </source>
</evidence>